<feature type="transmembrane region" description="Helical" evidence="6">
    <location>
        <begin position="58"/>
        <end position="76"/>
    </location>
</feature>
<evidence type="ECO:0000259" key="7">
    <source>
        <dbReference type="Pfam" id="PF00892"/>
    </source>
</evidence>
<proteinExistence type="inferred from homology"/>
<dbReference type="RefSeq" id="WP_404810164.1">
    <property type="nucleotide sequence ID" value="NZ_AP027141.1"/>
</dbReference>
<dbReference type="InterPro" id="IPR037185">
    <property type="entry name" value="EmrE-like"/>
</dbReference>
<evidence type="ECO:0000313" key="9">
    <source>
        <dbReference type="Proteomes" id="UP001317779"/>
    </source>
</evidence>
<feature type="domain" description="EamA" evidence="7">
    <location>
        <begin position="175"/>
        <end position="308"/>
    </location>
</feature>
<evidence type="ECO:0000256" key="4">
    <source>
        <dbReference type="ARBA" id="ARBA00022989"/>
    </source>
</evidence>
<dbReference type="EMBL" id="AP027141">
    <property type="protein sequence ID" value="BDV30227.1"/>
    <property type="molecule type" value="Genomic_DNA"/>
</dbReference>
<evidence type="ECO:0000256" key="2">
    <source>
        <dbReference type="ARBA" id="ARBA00007362"/>
    </source>
</evidence>
<feature type="transmembrane region" description="Helical" evidence="6">
    <location>
        <begin position="268"/>
        <end position="287"/>
    </location>
</feature>
<dbReference type="SUPFAM" id="SSF103481">
    <property type="entry name" value="Multidrug resistance efflux transporter EmrE"/>
    <property type="match status" value="2"/>
</dbReference>
<feature type="transmembrane region" description="Helical" evidence="6">
    <location>
        <begin position="120"/>
        <end position="137"/>
    </location>
</feature>
<evidence type="ECO:0000256" key="6">
    <source>
        <dbReference type="SAM" id="Phobius"/>
    </source>
</evidence>
<keyword evidence="5 6" id="KW-0472">Membrane</keyword>
<feature type="transmembrane region" description="Helical" evidence="6">
    <location>
        <begin position="27"/>
        <end position="46"/>
    </location>
</feature>
<organism evidence="8 9">
    <name type="scientific">Microbacterium terricola</name>
    <dbReference type="NCBI Taxonomy" id="344163"/>
    <lineage>
        <taxon>Bacteria</taxon>
        <taxon>Bacillati</taxon>
        <taxon>Actinomycetota</taxon>
        <taxon>Actinomycetes</taxon>
        <taxon>Micrococcales</taxon>
        <taxon>Microbacteriaceae</taxon>
        <taxon>Microbacterium</taxon>
    </lineage>
</organism>
<feature type="transmembrane region" description="Helical" evidence="6">
    <location>
        <begin position="233"/>
        <end position="256"/>
    </location>
</feature>
<comment type="subcellular location">
    <subcellularLocation>
        <location evidence="1">Membrane</location>
        <topology evidence="1">Multi-pass membrane protein</topology>
    </subcellularLocation>
</comment>
<feature type="transmembrane region" description="Helical" evidence="6">
    <location>
        <begin position="144"/>
        <end position="167"/>
    </location>
</feature>
<feature type="transmembrane region" description="Helical" evidence="6">
    <location>
        <begin position="88"/>
        <end position="108"/>
    </location>
</feature>
<gene>
    <name evidence="8" type="ORF">Microterr_08870</name>
</gene>
<accession>A0ABM8DX76</accession>
<reference evidence="8 9" key="1">
    <citation type="submission" date="2022-12" db="EMBL/GenBank/DDBJ databases">
        <title>Microbacterium terricola strain KV-448 chromosome, complete genome.</title>
        <authorList>
            <person name="Oshima T."/>
            <person name="Moriya T."/>
            <person name="Bessho Y."/>
        </authorList>
    </citation>
    <scope>NUCLEOTIDE SEQUENCE [LARGE SCALE GENOMIC DNA]</scope>
    <source>
        <strain evidence="8 9">KV-448</strain>
    </source>
</reference>
<feature type="transmembrane region" description="Helical" evidence="6">
    <location>
        <begin position="204"/>
        <end position="227"/>
    </location>
</feature>
<evidence type="ECO:0000313" key="8">
    <source>
        <dbReference type="EMBL" id="BDV30227.1"/>
    </source>
</evidence>
<dbReference type="InterPro" id="IPR050638">
    <property type="entry name" value="AA-Vitamin_Transporters"/>
</dbReference>
<dbReference type="Pfam" id="PF00892">
    <property type="entry name" value="EamA"/>
    <property type="match status" value="2"/>
</dbReference>
<dbReference type="PANTHER" id="PTHR32322">
    <property type="entry name" value="INNER MEMBRANE TRANSPORTER"/>
    <property type="match status" value="1"/>
</dbReference>
<dbReference type="InterPro" id="IPR000620">
    <property type="entry name" value="EamA_dom"/>
</dbReference>
<feature type="transmembrane region" description="Helical" evidence="6">
    <location>
        <begin position="293"/>
        <end position="309"/>
    </location>
</feature>
<feature type="transmembrane region" description="Helical" evidence="6">
    <location>
        <begin position="173"/>
        <end position="192"/>
    </location>
</feature>
<name>A0ABM8DX76_9MICO</name>
<evidence type="ECO:0000256" key="5">
    <source>
        <dbReference type="ARBA" id="ARBA00023136"/>
    </source>
</evidence>
<feature type="domain" description="EamA" evidence="7">
    <location>
        <begin position="29"/>
        <end position="161"/>
    </location>
</feature>
<evidence type="ECO:0000256" key="3">
    <source>
        <dbReference type="ARBA" id="ARBA00022692"/>
    </source>
</evidence>
<keyword evidence="3 6" id="KW-0812">Transmembrane</keyword>
<dbReference type="PANTHER" id="PTHR32322:SF2">
    <property type="entry name" value="EAMA DOMAIN-CONTAINING PROTEIN"/>
    <property type="match status" value="1"/>
</dbReference>
<evidence type="ECO:0000256" key="1">
    <source>
        <dbReference type="ARBA" id="ARBA00004141"/>
    </source>
</evidence>
<keyword evidence="9" id="KW-1185">Reference proteome</keyword>
<protein>
    <submittedName>
        <fullName evidence="8">Transporter</fullName>
    </submittedName>
</protein>
<keyword evidence="4 6" id="KW-1133">Transmembrane helix</keyword>
<comment type="similarity">
    <text evidence="2">Belongs to the EamA transporter family.</text>
</comment>
<dbReference type="Proteomes" id="UP001317779">
    <property type="component" value="Chromosome"/>
</dbReference>
<sequence>MPTDTPAPPRPIPDTSVSRVGAPSGSLIAIQFVLTGVIWGSSFLFMKVALEGLSPAQVAWSRLVLGAVTLGIFVAVRRDTLPRSVRVWLHMTVLAVSFCVVPFLLFSWAQQHVTSGLASIYNATTPLMTAIMAGLLFRVEKLKLVQIAGILVGMLGVMVIIAPWQGLDLDQSLIAQFAILGATACYGFSLAYMRKFVSDTGMSALVFSFLNIGIAAVIMVVLTPFIALSPVALNPWIVLSVVLLGCLGTGVAYIWNQNTLRAWGPTRASTVTYITPVVGVILGVVVLGEAVSWNEPVGALVVFLGILLAQDRLRRRHPA</sequence>